<accession>A0ABV1BX32</accession>
<evidence type="ECO:0000256" key="3">
    <source>
        <dbReference type="ARBA" id="ARBA00023295"/>
    </source>
</evidence>
<dbReference type="SUPFAM" id="SSF75005">
    <property type="entry name" value="Arabinanase/levansucrase/invertase"/>
    <property type="match status" value="1"/>
</dbReference>
<dbReference type="Gene3D" id="2.115.10.20">
    <property type="entry name" value="Glycosyl hydrolase domain, family 43"/>
    <property type="match status" value="1"/>
</dbReference>
<dbReference type="InterPro" id="IPR041542">
    <property type="entry name" value="GH43_C2"/>
</dbReference>
<dbReference type="InterPro" id="IPR002110">
    <property type="entry name" value="Ankyrin_rpt"/>
</dbReference>
<comment type="caution">
    <text evidence="5">The sequence shown here is derived from an EMBL/GenBank/DDBJ whole genome shotgun (WGS) entry which is preliminary data.</text>
</comment>
<evidence type="ECO:0000313" key="6">
    <source>
        <dbReference type="Proteomes" id="UP001442364"/>
    </source>
</evidence>
<proteinExistence type="inferred from homology"/>
<keyword evidence="6" id="KW-1185">Reference proteome</keyword>
<evidence type="ECO:0000259" key="4">
    <source>
        <dbReference type="Pfam" id="PF17851"/>
    </source>
</evidence>
<dbReference type="EMBL" id="JBBMER010000003">
    <property type="protein sequence ID" value="MEQ2379429.1"/>
    <property type="molecule type" value="Genomic_DNA"/>
</dbReference>
<dbReference type="PANTHER" id="PTHR42812:SF12">
    <property type="entry name" value="BETA-XYLOSIDASE-RELATED"/>
    <property type="match status" value="1"/>
</dbReference>
<reference evidence="5 6" key="1">
    <citation type="submission" date="2024-03" db="EMBL/GenBank/DDBJ databases">
        <title>Human intestinal bacterial collection.</title>
        <authorList>
            <person name="Pauvert C."/>
            <person name="Hitch T.C.A."/>
            <person name="Clavel T."/>
        </authorList>
    </citation>
    <scope>NUCLEOTIDE SEQUENCE [LARGE SCALE GENOMIC DNA]</scope>
    <source>
        <strain evidence="5 6">CLA-AA-H255</strain>
    </source>
</reference>
<dbReference type="RefSeq" id="WP_349153453.1">
    <property type="nucleotide sequence ID" value="NZ_JBBMER010000003.1"/>
</dbReference>
<keyword evidence="3" id="KW-0326">Glycosidase</keyword>
<dbReference type="InterPro" id="IPR036770">
    <property type="entry name" value="Ankyrin_rpt-contain_sf"/>
</dbReference>
<dbReference type="SUPFAM" id="SSF49899">
    <property type="entry name" value="Concanavalin A-like lectins/glucanases"/>
    <property type="match status" value="1"/>
</dbReference>
<dbReference type="InterPro" id="IPR051795">
    <property type="entry name" value="Glycosyl_Hydrlase_43"/>
</dbReference>
<dbReference type="InterPro" id="IPR023296">
    <property type="entry name" value="Glyco_hydro_beta-prop_sf"/>
</dbReference>
<dbReference type="Pfam" id="PF04616">
    <property type="entry name" value="Glyco_hydro_43"/>
    <property type="match status" value="1"/>
</dbReference>
<dbReference type="Gene3D" id="1.25.40.20">
    <property type="entry name" value="Ankyrin repeat-containing domain"/>
    <property type="match status" value="1"/>
</dbReference>
<dbReference type="InterPro" id="IPR013320">
    <property type="entry name" value="ConA-like_dom_sf"/>
</dbReference>
<dbReference type="Pfam" id="PF12796">
    <property type="entry name" value="Ank_2"/>
    <property type="match status" value="1"/>
</dbReference>
<dbReference type="InterPro" id="IPR006710">
    <property type="entry name" value="Glyco_hydro_43"/>
</dbReference>
<dbReference type="Proteomes" id="UP001442364">
    <property type="component" value="Unassembled WGS sequence"/>
</dbReference>
<keyword evidence="2" id="KW-0378">Hydrolase</keyword>
<comment type="similarity">
    <text evidence="1">Belongs to the glycosyl hydrolase 43 family.</text>
</comment>
<name>A0ABV1BX32_9FIRM</name>
<gene>
    <name evidence="5" type="ORF">WMO14_05985</name>
</gene>
<evidence type="ECO:0000256" key="2">
    <source>
        <dbReference type="ARBA" id="ARBA00022801"/>
    </source>
</evidence>
<dbReference type="SUPFAM" id="SSF48403">
    <property type="entry name" value="Ankyrin repeat"/>
    <property type="match status" value="1"/>
</dbReference>
<sequence>MRKLADSIYLENIAEVKTILENEPNLIDEKDEHGVLMALLAAKTGNLELVKYIVEYSRASMNIHDDNNKNMLHYAAMSGSVPTCRYLVERVGMSPLSGDINLQTPFEVAHQNHFIELEEYFESVVGHKLSEMYHNPIRTGMYPDPSIVRVEDDYYMVNSSFIFYPCIPVSHSKDLIHWKIIGYAITEPEWAALDDLEGGRGYWAPDISYYKGRFYITATYRLNDTGNVYRKQIVVSSDKPEGPYSKPAIIDEDGIDPSIFNDDDGRRYMLLNRGARIFELNEDATKQISKAELLFYGDNKRAPEGPHLLKKDGYYYLFEAEGGTGPGHRITVSRSKELKGIYEPCPYNPIMRQNNPDEIIQRCGHGKPVQTQNGDWYMVYLCGRKIGDGYSILGRETALDPISWTMDGWPIVNNLKGPSALQVKPDLPEMIWEDESDDDFNNSYLSNEWWFPRVPEMDGIKLKDSHIHIKGSRYNLDTMKAKNILLRRQKHFRFSAVCKLCMPELYPGQNCGMTCYYDENTYIKFGVFATLEETPRLMLNVVEKIGDEVITHDGVCVDNSNKDIYLKIDTNNLRRTFSYSYNDKDYNKVVTLDNVYYLCDEGIRKGKRFTGAMIGMYAYAGDYGSQYTDSEGRHGTDDYYAAFDYFRYKA</sequence>
<dbReference type="Gene3D" id="2.60.120.200">
    <property type="match status" value="1"/>
</dbReference>
<protein>
    <submittedName>
        <fullName evidence="5">Family 43 glycosylhydrolase</fullName>
    </submittedName>
</protein>
<dbReference type="PANTHER" id="PTHR42812">
    <property type="entry name" value="BETA-XYLOSIDASE"/>
    <property type="match status" value="1"/>
</dbReference>
<feature type="domain" description="Beta-xylosidase C-terminal Concanavalin A-like" evidence="4">
    <location>
        <begin position="438"/>
        <end position="649"/>
    </location>
</feature>
<dbReference type="SMART" id="SM00248">
    <property type="entry name" value="ANK"/>
    <property type="match status" value="2"/>
</dbReference>
<dbReference type="CDD" id="cd08989">
    <property type="entry name" value="GH43_XYL-like"/>
    <property type="match status" value="1"/>
</dbReference>
<organism evidence="5 6">
    <name type="scientific">[Lactobacillus] rogosae</name>
    <dbReference type="NCBI Taxonomy" id="706562"/>
    <lineage>
        <taxon>Bacteria</taxon>
        <taxon>Bacillati</taxon>
        <taxon>Bacillota</taxon>
        <taxon>Clostridia</taxon>
        <taxon>Lachnospirales</taxon>
        <taxon>Lachnospiraceae</taxon>
        <taxon>Lachnospira</taxon>
    </lineage>
</organism>
<evidence type="ECO:0000256" key="1">
    <source>
        <dbReference type="ARBA" id="ARBA00009865"/>
    </source>
</evidence>
<evidence type="ECO:0000313" key="5">
    <source>
        <dbReference type="EMBL" id="MEQ2379429.1"/>
    </source>
</evidence>
<dbReference type="Pfam" id="PF17851">
    <property type="entry name" value="GH43_C2"/>
    <property type="match status" value="1"/>
</dbReference>